<evidence type="ECO:0000313" key="1">
    <source>
        <dbReference type="EMBL" id="MDQ0473419.1"/>
    </source>
</evidence>
<proteinExistence type="predicted"/>
<comment type="caution">
    <text evidence="1">The sequence shown here is derived from an EMBL/GenBank/DDBJ whole genome shotgun (WGS) entry which is preliminary data.</text>
</comment>
<gene>
    <name evidence="1" type="ORF">QO011_006455</name>
</gene>
<protein>
    <submittedName>
        <fullName evidence="1">Uncharacterized protein</fullName>
    </submittedName>
</protein>
<keyword evidence="2" id="KW-1185">Reference proteome</keyword>
<dbReference type="EMBL" id="JAUSVX010000016">
    <property type="protein sequence ID" value="MDQ0473419.1"/>
    <property type="molecule type" value="Genomic_DNA"/>
</dbReference>
<reference evidence="1 2" key="1">
    <citation type="submission" date="2023-07" db="EMBL/GenBank/DDBJ databases">
        <title>Genomic Encyclopedia of Type Strains, Phase IV (KMG-IV): sequencing the most valuable type-strain genomes for metagenomic binning, comparative biology and taxonomic classification.</title>
        <authorList>
            <person name="Goeker M."/>
        </authorList>
    </citation>
    <scope>NUCLEOTIDE SEQUENCE [LARGE SCALE GENOMIC DNA]</scope>
    <source>
        <strain evidence="1 2">DSM 19619</strain>
    </source>
</reference>
<sequence length="41" mass="4633">MGFADADLRRGKGFPVFDAGREFPVFDTGRSKEYRESVLHA</sequence>
<accession>A0ABU0JGM1</accession>
<dbReference type="Proteomes" id="UP001242480">
    <property type="component" value="Unassembled WGS sequence"/>
</dbReference>
<name>A0ABU0JGM1_9HYPH</name>
<evidence type="ECO:0000313" key="2">
    <source>
        <dbReference type="Proteomes" id="UP001242480"/>
    </source>
</evidence>
<organism evidence="1 2">
    <name type="scientific">Labrys wisconsinensis</name>
    <dbReference type="NCBI Taxonomy" id="425677"/>
    <lineage>
        <taxon>Bacteria</taxon>
        <taxon>Pseudomonadati</taxon>
        <taxon>Pseudomonadota</taxon>
        <taxon>Alphaproteobacteria</taxon>
        <taxon>Hyphomicrobiales</taxon>
        <taxon>Xanthobacteraceae</taxon>
        <taxon>Labrys</taxon>
    </lineage>
</organism>